<feature type="region of interest" description="Disordered" evidence="1">
    <location>
        <begin position="1"/>
        <end position="70"/>
    </location>
</feature>
<evidence type="ECO:0000313" key="3">
    <source>
        <dbReference type="Proteomes" id="UP001055712"/>
    </source>
</evidence>
<proteinExistence type="predicted"/>
<name>A0A9D4Z1L5_CHLVU</name>
<keyword evidence="3" id="KW-1185">Reference proteome</keyword>
<dbReference type="AlphaFoldDB" id="A0A9D4Z1L5"/>
<feature type="compositionally biased region" description="Polar residues" evidence="1">
    <location>
        <begin position="1"/>
        <end position="15"/>
    </location>
</feature>
<dbReference type="EMBL" id="SIDB01000001">
    <property type="protein sequence ID" value="KAI3438039.1"/>
    <property type="molecule type" value="Genomic_DNA"/>
</dbReference>
<reference evidence="2" key="1">
    <citation type="journal article" date="2019" name="Plant J.">
        <title>Chlorella vulgaris genome assembly and annotation reveals the molecular basis for metabolic acclimation to high light conditions.</title>
        <authorList>
            <person name="Cecchin M."/>
            <person name="Marcolungo L."/>
            <person name="Rossato M."/>
            <person name="Girolomoni L."/>
            <person name="Cosentino E."/>
            <person name="Cuine S."/>
            <person name="Li-Beisson Y."/>
            <person name="Delledonne M."/>
            <person name="Ballottari M."/>
        </authorList>
    </citation>
    <scope>NUCLEOTIDE SEQUENCE</scope>
    <source>
        <strain evidence="2">211/11P</strain>
    </source>
</reference>
<protein>
    <submittedName>
        <fullName evidence="2">Uncharacterized protein</fullName>
    </submittedName>
</protein>
<accession>A0A9D4Z1L5</accession>
<evidence type="ECO:0000313" key="2">
    <source>
        <dbReference type="EMBL" id="KAI3438039.1"/>
    </source>
</evidence>
<dbReference type="Proteomes" id="UP001055712">
    <property type="component" value="Unassembled WGS sequence"/>
</dbReference>
<sequence length="167" mass="17896">MQLASPTTAAITSSRPLGLGPRSAPHRRSNPRCLTVRAMHWGKSSEKEQAAATGSERSDPSLLRSAANVAGVPPVVSDSVESVLSWLKKSDDGTSGSSHSSSSSEAPSYVSRAANRLLDAYKKTTGEEFRGTDKQWDRLEGIARTVLGNPLTKTMLKRLVNSYIAKL</sequence>
<organism evidence="2 3">
    <name type="scientific">Chlorella vulgaris</name>
    <name type="common">Green alga</name>
    <dbReference type="NCBI Taxonomy" id="3077"/>
    <lineage>
        <taxon>Eukaryota</taxon>
        <taxon>Viridiplantae</taxon>
        <taxon>Chlorophyta</taxon>
        <taxon>core chlorophytes</taxon>
        <taxon>Trebouxiophyceae</taxon>
        <taxon>Chlorellales</taxon>
        <taxon>Chlorellaceae</taxon>
        <taxon>Chlorella clade</taxon>
        <taxon>Chlorella</taxon>
    </lineage>
</organism>
<evidence type="ECO:0000256" key="1">
    <source>
        <dbReference type="SAM" id="MobiDB-lite"/>
    </source>
</evidence>
<feature type="compositionally biased region" description="Low complexity" evidence="1">
    <location>
        <begin position="95"/>
        <end position="109"/>
    </location>
</feature>
<gene>
    <name evidence="2" type="ORF">D9Q98_000482</name>
</gene>
<feature type="region of interest" description="Disordered" evidence="1">
    <location>
        <begin position="89"/>
        <end position="109"/>
    </location>
</feature>
<comment type="caution">
    <text evidence="2">The sequence shown here is derived from an EMBL/GenBank/DDBJ whole genome shotgun (WGS) entry which is preliminary data.</text>
</comment>
<reference evidence="2" key="2">
    <citation type="submission" date="2020-11" db="EMBL/GenBank/DDBJ databases">
        <authorList>
            <person name="Cecchin M."/>
            <person name="Marcolungo L."/>
            <person name="Rossato M."/>
            <person name="Girolomoni L."/>
            <person name="Cosentino E."/>
            <person name="Cuine S."/>
            <person name="Li-Beisson Y."/>
            <person name="Delledonne M."/>
            <person name="Ballottari M."/>
        </authorList>
    </citation>
    <scope>NUCLEOTIDE SEQUENCE</scope>
    <source>
        <strain evidence="2">211/11P</strain>
        <tissue evidence="2">Whole cell</tissue>
    </source>
</reference>